<dbReference type="InterPro" id="IPR021330">
    <property type="entry name" value="DUF2939"/>
</dbReference>
<dbReference type="RefSeq" id="WP_128948991.1">
    <property type="nucleotide sequence ID" value="NZ_CP030053.1"/>
</dbReference>
<evidence type="ECO:0000313" key="2">
    <source>
        <dbReference type="Proteomes" id="UP000288972"/>
    </source>
</evidence>
<accession>A0AAE6C624</accession>
<evidence type="ECO:0008006" key="3">
    <source>
        <dbReference type="Google" id="ProtNLM"/>
    </source>
</evidence>
<evidence type="ECO:0000313" key="1">
    <source>
        <dbReference type="EMBL" id="QAU44199.1"/>
    </source>
</evidence>
<dbReference type="Proteomes" id="UP000288972">
    <property type="component" value="Chromosome"/>
</dbReference>
<dbReference type="Pfam" id="PF11159">
    <property type="entry name" value="DUF2939"/>
    <property type="match status" value="1"/>
</dbReference>
<reference evidence="1 2" key="1">
    <citation type="submission" date="2018-06" db="EMBL/GenBank/DDBJ databases">
        <title>Comparative genomics of rhizobia nodulating Arachis hypogaea in China.</title>
        <authorList>
            <person name="Li Y."/>
        </authorList>
    </citation>
    <scope>NUCLEOTIDE SEQUENCE [LARGE SCALE GENOMIC DNA]</scope>
    <source>
        <strain evidence="1 2">CCBAU 51670</strain>
    </source>
</reference>
<organism evidence="1 2">
    <name type="scientific">Bradyrhizobium guangzhouense</name>
    <dbReference type="NCBI Taxonomy" id="1325095"/>
    <lineage>
        <taxon>Bacteria</taxon>
        <taxon>Pseudomonadati</taxon>
        <taxon>Pseudomonadota</taxon>
        <taxon>Alphaproteobacteria</taxon>
        <taxon>Hyphomicrobiales</taxon>
        <taxon>Nitrobacteraceae</taxon>
        <taxon>Bradyrhizobium</taxon>
    </lineage>
</organism>
<sequence length="191" mass="20772">MRWGVGILLAVVVASALYLTSAVISIERLVQAARVGNAAEVLERTNMERLRRSLVDQIISAYLERTGRKDKPLGRLLAQTYGASIADAMLQKMLTADNLTKLLQTGTVAGPNVPTSIVPNVLSINTSNIAELLGRVRWVKPVEFAVRTSQTADRDNYSAVSFHFEGSSWKLSGIDLPRSVVRQLAASLPAK</sequence>
<dbReference type="AlphaFoldDB" id="A0AAE6C624"/>
<dbReference type="KEGG" id="bgz:XH91_01725"/>
<dbReference type="EMBL" id="CP030053">
    <property type="protein sequence ID" value="QAU44199.1"/>
    <property type="molecule type" value="Genomic_DNA"/>
</dbReference>
<protein>
    <recommendedName>
        <fullName evidence="3">DUF2939 domain-containing protein</fullName>
    </recommendedName>
</protein>
<name>A0AAE6C624_9BRAD</name>
<proteinExistence type="predicted"/>
<gene>
    <name evidence="1" type="ORF">XH91_01725</name>
</gene>